<protein>
    <recommendedName>
        <fullName evidence="4">Secreted protein</fullName>
    </recommendedName>
</protein>
<evidence type="ECO:0000313" key="3">
    <source>
        <dbReference type="Proteomes" id="UP000321245"/>
    </source>
</evidence>
<dbReference type="AlphaFoldDB" id="A0A511NDU3"/>
<organism evidence="2 3">
    <name type="scientific">Empedobacter brevis NBRC 14943 = ATCC 43319</name>
    <dbReference type="NCBI Taxonomy" id="1218108"/>
    <lineage>
        <taxon>Bacteria</taxon>
        <taxon>Pseudomonadati</taxon>
        <taxon>Bacteroidota</taxon>
        <taxon>Flavobacteriia</taxon>
        <taxon>Flavobacteriales</taxon>
        <taxon>Weeksellaceae</taxon>
        <taxon>Empedobacter</taxon>
    </lineage>
</organism>
<evidence type="ECO:0008006" key="4">
    <source>
        <dbReference type="Google" id="ProtNLM"/>
    </source>
</evidence>
<dbReference type="Proteomes" id="UP000321245">
    <property type="component" value="Unassembled WGS sequence"/>
</dbReference>
<comment type="caution">
    <text evidence="2">The sequence shown here is derived from an EMBL/GenBank/DDBJ whole genome shotgun (WGS) entry which is preliminary data.</text>
</comment>
<proteinExistence type="predicted"/>
<dbReference type="GeneID" id="84648711"/>
<reference evidence="2 3" key="1">
    <citation type="submission" date="2019-07" db="EMBL/GenBank/DDBJ databases">
        <title>Whole genome shotgun sequence of Empedobacter brevis NBRC 14943.</title>
        <authorList>
            <person name="Hosoyama A."/>
            <person name="Uohara A."/>
            <person name="Ohji S."/>
            <person name="Ichikawa N."/>
        </authorList>
    </citation>
    <scope>NUCLEOTIDE SEQUENCE [LARGE SCALE GENOMIC DNA]</scope>
    <source>
        <strain evidence="2 3">NBRC 14943</strain>
    </source>
</reference>
<dbReference type="RefSeq" id="WP_019973938.1">
    <property type="nucleotide sequence ID" value="NZ_BJXC01000002.1"/>
</dbReference>
<accession>A0A511NDU3</accession>
<feature type="signal peptide" evidence="1">
    <location>
        <begin position="1"/>
        <end position="24"/>
    </location>
</feature>
<keyword evidence="1" id="KW-0732">Signal</keyword>
<gene>
    <name evidence="2" type="ORF">EB1_05660</name>
</gene>
<feature type="chain" id="PRO_5022147924" description="Secreted protein" evidence="1">
    <location>
        <begin position="25"/>
        <end position="79"/>
    </location>
</feature>
<dbReference type="EMBL" id="BJXC01000002">
    <property type="protein sequence ID" value="GEM50776.1"/>
    <property type="molecule type" value="Genomic_DNA"/>
</dbReference>
<keyword evidence="3" id="KW-1185">Reference proteome</keyword>
<evidence type="ECO:0000313" key="2">
    <source>
        <dbReference type="EMBL" id="GEM50776.1"/>
    </source>
</evidence>
<sequence>MKIFKSKMLIATFLSVFSLTLLFASSTDSKEPAGKFWGTECHTETTGGGTSCTVVTEVCNHYVFWIKVRSTATISDILC</sequence>
<name>A0A511NDU3_9FLAO</name>
<evidence type="ECO:0000256" key="1">
    <source>
        <dbReference type="SAM" id="SignalP"/>
    </source>
</evidence>